<keyword evidence="11" id="KW-1185">Reference proteome</keyword>
<dbReference type="EMBL" id="CP023483">
    <property type="protein sequence ID" value="ATF26511.1"/>
    <property type="molecule type" value="Genomic_DNA"/>
</dbReference>
<dbReference type="Gene3D" id="1.20.1530.20">
    <property type="match status" value="1"/>
</dbReference>
<comment type="similarity">
    <text evidence="2">Belongs to the auxin efflux carrier (TC 2.A.69) family.</text>
</comment>
<protein>
    <submittedName>
        <fullName evidence="9">Malate transporter</fullName>
    </submittedName>
    <submittedName>
        <fullName evidence="10">Putative organic acid transporter</fullName>
    </submittedName>
</protein>
<dbReference type="EMBL" id="OUNC01000001">
    <property type="protein sequence ID" value="SPP26045.1"/>
    <property type="molecule type" value="Genomic_DNA"/>
</dbReference>
<evidence type="ECO:0000256" key="1">
    <source>
        <dbReference type="ARBA" id="ARBA00004651"/>
    </source>
</evidence>
<dbReference type="OrthoDB" id="401182at2"/>
<dbReference type="Proteomes" id="UP000270190">
    <property type="component" value="Unassembled WGS sequence"/>
</dbReference>
<evidence type="ECO:0000256" key="5">
    <source>
        <dbReference type="ARBA" id="ARBA00022692"/>
    </source>
</evidence>
<organism evidence="9 11">
    <name type="scientific">Brochothrix thermosphacta</name>
    <name type="common">Microbacterium thermosphactum</name>
    <dbReference type="NCBI Taxonomy" id="2756"/>
    <lineage>
        <taxon>Bacteria</taxon>
        <taxon>Bacillati</taxon>
        <taxon>Bacillota</taxon>
        <taxon>Bacilli</taxon>
        <taxon>Bacillales</taxon>
        <taxon>Listeriaceae</taxon>
        <taxon>Brochothrix</taxon>
    </lineage>
</organism>
<dbReference type="Pfam" id="PF03547">
    <property type="entry name" value="Mem_trans"/>
    <property type="match status" value="1"/>
</dbReference>
<dbReference type="InterPro" id="IPR038770">
    <property type="entry name" value="Na+/solute_symporter_sf"/>
</dbReference>
<dbReference type="Proteomes" id="UP000243591">
    <property type="component" value="Chromosome"/>
</dbReference>
<evidence type="ECO:0000256" key="6">
    <source>
        <dbReference type="ARBA" id="ARBA00022989"/>
    </source>
</evidence>
<dbReference type="KEGG" id="bths:CNY62_08990"/>
<evidence type="ECO:0000256" key="3">
    <source>
        <dbReference type="ARBA" id="ARBA00022448"/>
    </source>
</evidence>
<sequence length="318" mass="35282">MAILMQGAEGILTILVMIGLGYYLCSRKWFDERTTGVIVRLVIVVSLPMYMIYNILTDFTRDKLIDLVPGLMYPLLSMGILFIVSLLMTRIFRVRKGRRGTFASMFLNSNTLFIGLPVNLALFGTSSLPYVLIYFMANTLCFWTLGVYLISKDGENSEMGKPSVKTVLSRVFSPPFIAFLVAILLLLLNVQFPKFIMDDMKYIGGMTTPLSMIFIGICIYRAGIENVRLSKDAFGILLGRFIIAPAIMIGLVYFADIPMLMKEVFIIQSAMPVMTNAPVIARASGADADYAAIMVTLSTLSALVAIPFLLFAVSKIPF</sequence>
<evidence type="ECO:0000313" key="12">
    <source>
        <dbReference type="Proteomes" id="UP000270190"/>
    </source>
</evidence>
<feature type="transmembrane region" description="Helical" evidence="8">
    <location>
        <begin position="234"/>
        <end position="255"/>
    </location>
</feature>
<evidence type="ECO:0000313" key="9">
    <source>
        <dbReference type="EMBL" id="ATF26511.1"/>
    </source>
</evidence>
<dbReference type="PANTHER" id="PTHR36838:SF1">
    <property type="entry name" value="SLR1864 PROTEIN"/>
    <property type="match status" value="1"/>
</dbReference>
<keyword evidence="7 8" id="KW-0472">Membrane</keyword>
<dbReference type="PANTHER" id="PTHR36838">
    <property type="entry name" value="AUXIN EFFLUX CARRIER FAMILY PROTEIN"/>
    <property type="match status" value="1"/>
</dbReference>
<feature type="transmembrane region" description="Helical" evidence="8">
    <location>
        <begin position="6"/>
        <end position="25"/>
    </location>
</feature>
<proteinExistence type="inferred from homology"/>
<feature type="transmembrane region" description="Helical" evidence="8">
    <location>
        <begin position="290"/>
        <end position="313"/>
    </location>
</feature>
<feature type="transmembrane region" description="Helical" evidence="8">
    <location>
        <begin position="202"/>
        <end position="222"/>
    </location>
</feature>
<keyword evidence="3" id="KW-0813">Transport</keyword>
<gene>
    <name evidence="10" type="ORF">BTBSAS_10242</name>
    <name evidence="9" type="ORF">CNY62_08990</name>
</gene>
<dbReference type="RefSeq" id="WP_029090605.1">
    <property type="nucleotide sequence ID" value="NZ_CBCPHX010000002.1"/>
</dbReference>
<reference evidence="10" key="2">
    <citation type="submission" date="2018-04" db="EMBL/GenBank/DDBJ databases">
        <authorList>
            <person name="Go L.Y."/>
            <person name="Mitchell J.A."/>
        </authorList>
    </citation>
    <scope>NUCLEOTIDE SEQUENCE</scope>
    <source>
        <strain evidence="10">BSAS1 3</strain>
    </source>
</reference>
<comment type="subcellular location">
    <subcellularLocation>
        <location evidence="1">Cell membrane</location>
        <topology evidence="1">Multi-pass membrane protein</topology>
    </subcellularLocation>
</comment>
<keyword evidence="6 8" id="KW-1133">Transmembrane helix</keyword>
<reference evidence="12" key="3">
    <citation type="submission" date="2018-04" db="EMBL/GenBank/DDBJ databases">
        <authorList>
            <person name="Illikoud N."/>
        </authorList>
    </citation>
    <scope>NUCLEOTIDE SEQUENCE [LARGE SCALE GENOMIC DNA]</scope>
</reference>
<evidence type="ECO:0000313" key="10">
    <source>
        <dbReference type="EMBL" id="SPP26045.1"/>
    </source>
</evidence>
<feature type="transmembrane region" description="Helical" evidence="8">
    <location>
        <begin position="101"/>
        <end position="122"/>
    </location>
</feature>
<evidence type="ECO:0000313" key="11">
    <source>
        <dbReference type="Proteomes" id="UP000243591"/>
    </source>
</evidence>
<dbReference type="GO" id="GO:0005886">
    <property type="term" value="C:plasma membrane"/>
    <property type="evidence" value="ECO:0007669"/>
    <property type="project" value="UniProtKB-SubCell"/>
</dbReference>
<feature type="transmembrane region" description="Helical" evidence="8">
    <location>
        <begin position="128"/>
        <end position="150"/>
    </location>
</feature>
<evidence type="ECO:0000256" key="4">
    <source>
        <dbReference type="ARBA" id="ARBA00022475"/>
    </source>
</evidence>
<feature type="transmembrane region" description="Helical" evidence="8">
    <location>
        <begin position="37"/>
        <end position="56"/>
    </location>
</feature>
<dbReference type="AlphaFoldDB" id="A0A1D2LY35"/>
<accession>A0A1D2LY35</accession>
<evidence type="ECO:0000256" key="2">
    <source>
        <dbReference type="ARBA" id="ARBA00010145"/>
    </source>
</evidence>
<dbReference type="GO" id="GO:0055085">
    <property type="term" value="P:transmembrane transport"/>
    <property type="evidence" value="ECO:0007669"/>
    <property type="project" value="InterPro"/>
</dbReference>
<dbReference type="InterPro" id="IPR004776">
    <property type="entry name" value="Mem_transp_PIN-like"/>
</dbReference>
<feature type="transmembrane region" description="Helical" evidence="8">
    <location>
        <begin position="71"/>
        <end position="89"/>
    </location>
</feature>
<feature type="transmembrane region" description="Helical" evidence="8">
    <location>
        <begin position="171"/>
        <end position="190"/>
    </location>
</feature>
<reference evidence="9 11" key="1">
    <citation type="submission" date="2017-09" db="EMBL/GenBank/DDBJ databases">
        <title>Complete Genome Sequences of Two Strains of the Meat Spoilage Bacterium Brochothrix thermosphacta Isolated from Ground Chicken.</title>
        <authorList>
            <person name="Paoli G.C."/>
            <person name="Wijey C."/>
            <person name="Chen C.-Y."/>
            <person name="Nguyen L."/>
            <person name="Yan X."/>
            <person name="Irwin P.L."/>
        </authorList>
    </citation>
    <scope>NUCLEOTIDE SEQUENCE [LARGE SCALE GENOMIC DNA]</scope>
    <source>
        <strain evidence="9 11">BI</strain>
    </source>
</reference>
<evidence type="ECO:0000256" key="8">
    <source>
        <dbReference type="SAM" id="Phobius"/>
    </source>
</evidence>
<name>A0A1D2LY35_BROTH</name>
<evidence type="ECO:0000256" key="7">
    <source>
        <dbReference type="ARBA" id="ARBA00023136"/>
    </source>
</evidence>
<keyword evidence="5 8" id="KW-0812">Transmembrane</keyword>
<keyword evidence="4" id="KW-1003">Cell membrane</keyword>